<evidence type="ECO:0000313" key="2">
    <source>
        <dbReference type="EMBL" id="JAE34102.1"/>
    </source>
</evidence>
<reference evidence="2" key="1">
    <citation type="submission" date="2014-09" db="EMBL/GenBank/DDBJ databases">
        <authorList>
            <person name="Magalhaes I.L.F."/>
            <person name="Oliveira U."/>
            <person name="Santos F.R."/>
            <person name="Vidigal T.H.D.A."/>
            <person name="Brescovit A.D."/>
            <person name="Santos A.J."/>
        </authorList>
    </citation>
    <scope>NUCLEOTIDE SEQUENCE</scope>
    <source>
        <tissue evidence="2">Shoot tissue taken approximately 20 cm above the soil surface</tissue>
    </source>
</reference>
<feature type="region of interest" description="Disordered" evidence="1">
    <location>
        <begin position="66"/>
        <end position="92"/>
    </location>
</feature>
<dbReference type="AlphaFoldDB" id="A0A0A9HBK4"/>
<sequence length="92" mass="9752">MPARTPCRASVTTVMQTKGSMVATKDMTSSSLLYARPTRRRAARRAPLTITASITAMDITTRTAERAPSGFPAPSSFATRVLPAAPSPKGIM</sequence>
<reference evidence="2" key="2">
    <citation type="journal article" date="2015" name="Data Brief">
        <title>Shoot transcriptome of the giant reed, Arundo donax.</title>
        <authorList>
            <person name="Barrero R.A."/>
            <person name="Guerrero F.D."/>
            <person name="Moolhuijzen P."/>
            <person name="Goolsby J.A."/>
            <person name="Tidwell J."/>
            <person name="Bellgard S.E."/>
            <person name="Bellgard M.I."/>
        </authorList>
    </citation>
    <scope>NUCLEOTIDE SEQUENCE</scope>
    <source>
        <tissue evidence="2">Shoot tissue taken approximately 20 cm above the soil surface</tissue>
    </source>
</reference>
<dbReference type="EMBL" id="GBRH01163794">
    <property type="protein sequence ID" value="JAE34102.1"/>
    <property type="molecule type" value="Transcribed_RNA"/>
</dbReference>
<name>A0A0A9HBK4_ARUDO</name>
<protein>
    <submittedName>
        <fullName evidence="2">Uncharacterized protein</fullName>
    </submittedName>
</protein>
<proteinExistence type="predicted"/>
<accession>A0A0A9HBK4</accession>
<evidence type="ECO:0000256" key="1">
    <source>
        <dbReference type="SAM" id="MobiDB-lite"/>
    </source>
</evidence>
<organism evidence="2">
    <name type="scientific">Arundo donax</name>
    <name type="common">Giant reed</name>
    <name type="synonym">Donax arundinaceus</name>
    <dbReference type="NCBI Taxonomy" id="35708"/>
    <lineage>
        <taxon>Eukaryota</taxon>
        <taxon>Viridiplantae</taxon>
        <taxon>Streptophyta</taxon>
        <taxon>Embryophyta</taxon>
        <taxon>Tracheophyta</taxon>
        <taxon>Spermatophyta</taxon>
        <taxon>Magnoliopsida</taxon>
        <taxon>Liliopsida</taxon>
        <taxon>Poales</taxon>
        <taxon>Poaceae</taxon>
        <taxon>PACMAD clade</taxon>
        <taxon>Arundinoideae</taxon>
        <taxon>Arundineae</taxon>
        <taxon>Arundo</taxon>
    </lineage>
</organism>